<dbReference type="Gene3D" id="1.10.287.610">
    <property type="entry name" value="Helix hairpin bin"/>
    <property type="match status" value="1"/>
</dbReference>
<dbReference type="EC" id="6.5.1.2" evidence="2 15"/>
<dbReference type="GO" id="GO:0046872">
    <property type="term" value="F:metal ion binding"/>
    <property type="evidence" value="ECO:0007669"/>
    <property type="project" value="UniProtKB-KW"/>
</dbReference>
<evidence type="ECO:0000256" key="6">
    <source>
        <dbReference type="ARBA" id="ARBA00022723"/>
    </source>
</evidence>
<dbReference type="GO" id="GO:0006281">
    <property type="term" value="P:DNA repair"/>
    <property type="evidence" value="ECO:0007669"/>
    <property type="project" value="UniProtKB-KW"/>
</dbReference>
<proteinExistence type="inferred from homology"/>
<protein>
    <recommendedName>
        <fullName evidence="3 15">DNA ligase</fullName>
        <ecNumber evidence="2 15">6.5.1.2</ecNumber>
    </recommendedName>
    <alternativeName>
        <fullName evidence="15">Polydeoxyribonucleotide synthase [NAD(+)]</fullName>
    </alternativeName>
</protein>
<feature type="binding site" evidence="15">
    <location>
        <position position="408"/>
    </location>
    <ligand>
        <name>Zn(2+)</name>
        <dbReference type="ChEBI" id="CHEBI:29105"/>
    </ligand>
</feature>
<dbReference type="InterPro" id="IPR033136">
    <property type="entry name" value="DNA_ligase_CS"/>
</dbReference>
<dbReference type="SUPFAM" id="SSF50249">
    <property type="entry name" value="Nucleic acid-binding proteins"/>
    <property type="match status" value="1"/>
</dbReference>
<dbReference type="InterPro" id="IPR001679">
    <property type="entry name" value="DNA_ligase"/>
</dbReference>
<keyword evidence="11 15" id="KW-0234">DNA repair</keyword>
<dbReference type="HAMAP" id="MF_01588">
    <property type="entry name" value="DNA_ligase_A"/>
    <property type="match status" value="1"/>
</dbReference>
<dbReference type="InterPro" id="IPR004150">
    <property type="entry name" value="NAD_DNA_ligase_OB"/>
</dbReference>
<evidence type="ECO:0000256" key="3">
    <source>
        <dbReference type="ARBA" id="ARBA00013308"/>
    </source>
</evidence>
<dbReference type="InterPro" id="IPR018239">
    <property type="entry name" value="DNA_ligase_AS"/>
</dbReference>
<feature type="binding site" evidence="15">
    <location>
        <position position="172"/>
    </location>
    <ligand>
        <name>NAD(+)</name>
        <dbReference type="ChEBI" id="CHEBI:57540"/>
    </ligand>
</feature>
<dbReference type="EMBL" id="CP060724">
    <property type="protein sequence ID" value="QNN75124.1"/>
    <property type="molecule type" value="Genomic_DNA"/>
</dbReference>
<evidence type="ECO:0000259" key="17">
    <source>
        <dbReference type="PROSITE" id="PS50172"/>
    </source>
</evidence>
<keyword evidence="5 15" id="KW-0235">DNA replication</keyword>
<dbReference type="NCBIfam" id="TIGR00575">
    <property type="entry name" value="dnlj"/>
    <property type="match status" value="1"/>
</dbReference>
<keyword evidence="9 15" id="KW-0460">Magnesium</keyword>
<evidence type="ECO:0000313" key="19">
    <source>
        <dbReference type="Proteomes" id="UP000515800"/>
    </source>
</evidence>
<dbReference type="PROSITE" id="PS01055">
    <property type="entry name" value="DNA_LIGASE_N1"/>
    <property type="match status" value="1"/>
</dbReference>
<comment type="function">
    <text evidence="1 15">DNA ligase that catalyzes the formation of phosphodiester linkages between 5'-phosphoryl and 3'-hydroxyl groups in double-stranded DNA using NAD as a coenzyme and as the energy source for the reaction. It is essential for DNA replication and repair of damaged DNA.</text>
</comment>
<dbReference type="CDD" id="cd17748">
    <property type="entry name" value="BRCT_DNA_ligase_like"/>
    <property type="match status" value="1"/>
</dbReference>
<name>A0A7G9T4U9_9LACO</name>
<feature type="binding site" evidence="15">
    <location>
        <begin position="85"/>
        <end position="86"/>
    </location>
    <ligand>
        <name>NAD(+)</name>
        <dbReference type="ChEBI" id="CHEBI:57540"/>
    </ligand>
</feature>
<evidence type="ECO:0000256" key="12">
    <source>
        <dbReference type="ARBA" id="ARBA00023211"/>
    </source>
</evidence>
<evidence type="ECO:0000256" key="1">
    <source>
        <dbReference type="ARBA" id="ARBA00004067"/>
    </source>
</evidence>
<dbReference type="CDD" id="cd00114">
    <property type="entry name" value="LIGANc"/>
    <property type="match status" value="1"/>
</dbReference>
<evidence type="ECO:0000256" key="14">
    <source>
        <dbReference type="ARBA" id="ARBA00060881"/>
    </source>
</evidence>
<dbReference type="InterPro" id="IPR013840">
    <property type="entry name" value="DNAligase_N"/>
</dbReference>
<feature type="binding site" evidence="15">
    <location>
        <position position="426"/>
    </location>
    <ligand>
        <name>Zn(2+)</name>
        <dbReference type="ChEBI" id="CHEBI:29105"/>
    </ligand>
</feature>
<evidence type="ECO:0000256" key="5">
    <source>
        <dbReference type="ARBA" id="ARBA00022705"/>
    </source>
</evidence>
<dbReference type="SMART" id="SM00292">
    <property type="entry name" value="BRCT"/>
    <property type="match status" value="1"/>
</dbReference>
<dbReference type="GO" id="GO:0006260">
    <property type="term" value="P:DNA replication"/>
    <property type="evidence" value="ECO:0007669"/>
    <property type="project" value="UniProtKB-KW"/>
</dbReference>
<feature type="binding site" evidence="15">
    <location>
        <position position="289"/>
    </location>
    <ligand>
        <name>NAD(+)</name>
        <dbReference type="ChEBI" id="CHEBI:57540"/>
    </ligand>
</feature>
<dbReference type="InterPro" id="IPR012340">
    <property type="entry name" value="NA-bd_OB-fold"/>
</dbReference>
<dbReference type="Gene3D" id="3.40.50.10190">
    <property type="entry name" value="BRCT domain"/>
    <property type="match status" value="1"/>
</dbReference>
<dbReference type="Proteomes" id="UP000515800">
    <property type="component" value="Chromosome"/>
</dbReference>
<dbReference type="GO" id="GO:0005829">
    <property type="term" value="C:cytosol"/>
    <property type="evidence" value="ECO:0007669"/>
    <property type="project" value="TreeGrafter"/>
</dbReference>
<keyword evidence="6 15" id="KW-0479">Metal-binding</keyword>
<dbReference type="InterPro" id="IPR004149">
    <property type="entry name" value="Znf_DNAligase_C4"/>
</dbReference>
<evidence type="ECO:0000256" key="11">
    <source>
        <dbReference type="ARBA" id="ARBA00023204"/>
    </source>
</evidence>
<feature type="binding site" evidence="15">
    <location>
        <position position="138"/>
    </location>
    <ligand>
        <name>NAD(+)</name>
        <dbReference type="ChEBI" id="CHEBI:57540"/>
    </ligand>
</feature>
<dbReference type="PANTHER" id="PTHR23389">
    <property type="entry name" value="CHROMOSOME TRANSMISSION FIDELITY FACTOR 18"/>
    <property type="match status" value="1"/>
</dbReference>
<feature type="binding site" evidence="15">
    <location>
        <position position="411"/>
    </location>
    <ligand>
        <name>Zn(2+)</name>
        <dbReference type="ChEBI" id="CHEBI:29105"/>
    </ligand>
</feature>
<keyword evidence="8 15" id="KW-0862">Zinc</keyword>
<dbReference type="Pfam" id="PF01653">
    <property type="entry name" value="DNA_ligase_aden"/>
    <property type="match status" value="1"/>
</dbReference>
<dbReference type="Gene3D" id="2.40.50.140">
    <property type="entry name" value="Nucleic acid-binding proteins"/>
    <property type="match status" value="1"/>
</dbReference>
<dbReference type="FunFam" id="3.30.470.30:FF:000001">
    <property type="entry name" value="DNA ligase"/>
    <property type="match status" value="1"/>
</dbReference>
<evidence type="ECO:0000256" key="13">
    <source>
        <dbReference type="ARBA" id="ARBA00034005"/>
    </source>
</evidence>
<dbReference type="Gene3D" id="6.20.10.30">
    <property type="match status" value="1"/>
</dbReference>
<feature type="binding site" evidence="15">
    <location>
        <position position="431"/>
    </location>
    <ligand>
        <name>Zn(2+)</name>
        <dbReference type="ChEBI" id="CHEBI:29105"/>
    </ligand>
</feature>
<dbReference type="RefSeq" id="WP_187528959.1">
    <property type="nucleotide sequence ID" value="NZ_CP060724.1"/>
</dbReference>
<dbReference type="InterPro" id="IPR036420">
    <property type="entry name" value="BRCT_dom_sf"/>
</dbReference>
<dbReference type="SMART" id="SM00532">
    <property type="entry name" value="LIGANc"/>
    <property type="match status" value="1"/>
</dbReference>
<evidence type="ECO:0000256" key="4">
    <source>
        <dbReference type="ARBA" id="ARBA00022598"/>
    </source>
</evidence>
<comment type="cofactor">
    <cofactor evidence="15">
        <name>Mg(2+)</name>
        <dbReference type="ChEBI" id="CHEBI:18420"/>
    </cofactor>
    <cofactor evidence="15">
        <name>Mn(2+)</name>
        <dbReference type="ChEBI" id="CHEBI:29035"/>
    </cofactor>
</comment>
<dbReference type="AlphaFoldDB" id="A0A7G9T4U9"/>
<evidence type="ECO:0000256" key="16">
    <source>
        <dbReference type="RuleBase" id="RU000618"/>
    </source>
</evidence>
<evidence type="ECO:0000256" key="10">
    <source>
        <dbReference type="ARBA" id="ARBA00023027"/>
    </source>
</evidence>
<gene>
    <name evidence="15 18" type="primary">ligA</name>
    <name evidence="18" type="ORF">H9L19_07070</name>
</gene>
<reference evidence="18 19" key="1">
    <citation type="submission" date="2020-08" db="EMBL/GenBank/DDBJ databases">
        <title>Genome sequence of Weissella diestrammenae KACC 16890T.</title>
        <authorList>
            <person name="Hyun D.-W."/>
            <person name="Bae J.-W."/>
        </authorList>
    </citation>
    <scope>NUCLEOTIDE SEQUENCE [LARGE SCALE GENOMIC DNA]</scope>
    <source>
        <strain evidence="18 19">KACC 16890</strain>
    </source>
</reference>
<dbReference type="PANTHER" id="PTHR23389:SF9">
    <property type="entry name" value="DNA LIGASE"/>
    <property type="match status" value="1"/>
</dbReference>
<dbReference type="PIRSF" id="PIRSF001604">
    <property type="entry name" value="LigA"/>
    <property type="match status" value="1"/>
</dbReference>
<keyword evidence="4 15" id="KW-0436">Ligase</keyword>
<sequence>MADELTKFQAEVAELQTKLKRWAQEYYENDAPSVEDAVYDLAYNRLEALETQYPSLKLADSITQQVGARIKNDLPKVPHPVPMLSLGDVFSVNELTEWMTTTAHIIGEQLVYNAELKIDGLAISLQYENGQLIQASTRGNGNTGEDVTANVLQIENIPVQLKEPVTIEVRGEIYMPKAAFAQLNGQREKDGLVTFANPRNAAAGSLRQLDASITKARQLAGFMYHVVDAQETLGVTQQAMLLTRLAALGLPVNTSNQVISDIDELEGYIEKYTQNRDQLAYGIDGIVLKVNELALRQTLGSTVKIPKWAIAYKFPAEEKLTLVQDIIWTVGRTGVVTPTAIMDPVQLAGTTVSKASLHNPEYLLNKDIRIGDTVTLHKAGDIIPEVGQVQLNSRPKTAAKPYQIPTKCPACGETLVHLDDEVALRCINPFCPAQIQEKLIHFASRQAMNIDGLGPKIIQQLLDQHLIHTVADLYKLTADELLTLEKFGEKATQNLLTAIEDSKQNSLELLLFGLGIRTVGAKAAQQIAAHFENLDHIMQATPQDIADIPGLGMVIGDNLTQYFQDKHVVALIQALKRLGVNDQYIAPTRELNENFENKKIVLTGKLTMFSRNEAMTWLERHGAKISSSVSKNTDILIAGEAAGSKLAKAEELGVTVWSETEFRDTMNEE</sequence>
<keyword evidence="7 15" id="KW-0227">DNA damage</keyword>
<dbReference type="PROSITE" id="PS50172">
    <property type="entry name" value="BRCT"/>
    <property type="match status" value="1"/>
</dbReference>
<dbReference type="Pfam" id="PF12826">
    <property type="entry name" value="HHH_2"/>
    <property type="match status" value="1"/>
</dbReference>
<organism evidence="18 19">
    <name type="scientific">Weissella diestrammenae</name>
    <dbReference type="NCBI Taxonomy" id="1162633"/>
    <lineage>
        <taxon>Bacteria</taxon>
        <taxon>Bacillati</taxon>
        <taxon>Bacillota</taxon>
        <taxon>Bacilli</taxon>
        <taxon>Lactobacillales</taxon>
        <taxon>Lactobacillaceae</taxon>
        <taxon>Weissella</taxon>
    </lineage>
</organism>
<dbReference type="NCBIfam" id="NF005932">
    <property type="entry name" value="PRK07956.1"/>
    <property type="match status" value="1"/>
</dbReference>
<feature type="binding site" evidence="15">
    <location>
        <begin position="36"/>
        <end position="40"/>
    </location>
    <ligand>
        <name>NAD(+)</name>
        <dbReference type="ChEBI" id="CHEBI:57540"/>
    </ligand>
</feature>
<dbReference type="FunFam" id="2.40.50.140:FF:000012">
    <property type="entry name" value="DNA ligase"/>
    <property type="match status" value="1"/>
</dbReference>
<dbReference type="Gene3D" id="3.30.470.30">
    <property type="entry name" value="DNA ligase/mRNA capping enzyme"/>
    <property type="match status" value="1"/>
</dbReference>
<keyword evidence="19" id="KW-1185">Reference proteome</keyword>
<evidence type="ECO:0000256" key="8">
    <source>
        <dbReference type="ARBA" id="ARBA00022833"/>
    </source>
</evidence>
<dbReference type="Pfam" id="PF03119">
    <property type="entry name" value="DNA_ligase_ZBD"/>
    <property type="match status" value="1"/>
</dbReference>
<feature type="domain" description="BRCT" evidence="17">
    <location>
        <begin position="590"/>
        <end position="669"/>
    </location>
</feature>
<dbReference type="SUPFAM" id="SSF52113">
    <property type="entry name" value="BRCT domain"/>
    <property type="match status" value="1"/>
</dbReference>
<keyword evidence="10 15" id="KW-0520">NAD</keyword>
<feature type="binding site" evidence="15">
    <location>
        <position position="115"/>
    </location>
    <ligand>
        <name>NAD(+)</name>
        <dbReference type="ChEBI" id="CHEBI:57540"/>
    </ligand>
</feature>
<dbReference type="FunFam" id="1.10.150.20:FF:000007">
    <property type="entry name" value="DNA ligase"/>
    <property type="match status" value="1"/>
</dbReference>
<dbReference type="SUPFAM" id="SSF56091">
    <property type="entry name" value="DNA ligase/mRNA capping enzyme, catalytic domain"/>
    <property type="match status" value="1"/>
</dbReference>
<evidence type="ECO:0000256" key="2">
    <source>
        <dbReference type="ARBA" id="ARBA00012722"/>
    </source>
</evidence>
<dbReference type="InterPro" id="IPR010994">
    <property type="entry name" value="RuvA_2-like"/>
</dbReference>
<comment type="catalytic activity">
    <reaction evidence="13 15 16">
        <text>NAD(+) + (deoxyribonucleotide)n-3'-hydroxyl + 5'-phospho-(deoxyribonucleotide)m = (deoxyribonucleotide)n+m + AMP + beta-nicotinamide D-nucleotide.</text>
        <dbReference type="EC" id="6.5.1.2"/>
    </reaction>
</comment>
<comment type="similarity">
    <text evidence="14 15">Belongs to the NAD-dependent DNA ligase family. LigA subfamily.</text>
</comment>
<evidence type="ECO:0000256" key="9">
    <source>
        <dbReference type="ARBA" id="ARBA00022842"/>
    </source>
</evidence>
<dbReference type="InterPro" id="IPR001357">
    <property type="entry name" value="BRCT_dom"/>
</dbReference>
<evidence type="ECO:0000313" key="18">
    <source>
        <dbReference type="EMBL" id="QNN75124.1"/>
    </source>
</evidence>
<dbReference type="Pfam" id="PF00533">
    <property type="entry name" value="BRCT"/>
    <property type="match status" value="1"/>
</dbReference>
<dbReference type="SUPFAM" id="SSF47781">
    <property type="entry name" value="RuvA domain 2-like"/>
    <property type="match status" value="1"/>
</dbReference>
<evidence type="ECO:0000256" key="15">
    <source>
        <dbReference type="HAMAP-Rule" id="MF_01588"/>
    </source>
</evidence>
<dbReference type="Gene3D" id="1.10.150.20">
    <property type="entry name" value="5' to 3' exonuclease, C-terminal subdomain"/>
    <property type="match status" value="2"/>
</dbReference>
<dbReference type="PROSITE" id="PS01056">
    <property type="entry name" value="DNA_LIGASE_N2"/>
    <property type="match status" value="1"/>
</dbReference>
<accession>A0A7G9T4U9</accession>
<feature type="binding site" evidence="15">
    <location>
        <position position="313"/>
    </location>
    <ligand>
        <name>NAD(+)</name>
        <dbReference type="ChEBI" id="CHEBI:57540"/>
    </ligand>
</feature>
<dbReference type="Pfam" id="PF14520">
    <property type="entry name" value="HHH_5"/>
    <property type="match status" value="1"/>
</dbReference>
<dbReference type="Pfam" id="PF03120">
    <property type="entry name" value="OB_DNA_ligase"/>
    <property type="match status" value="1"/>
</dbReference>
<dbReference type="InterPro" id="IPR041663">
    <property type="entry name" value="DisA/LigA_HHH"/>
</dbReference>
<dbReference type="GO" id="GO:0003911">
    <property type="term" value="F:DNA ligase (NAD+) activity"/>
    <property type="evidence" value="ECO:0007669"/>
    <property type="project" value="UniProtKB-UniRule"/>
</dbReference>
<dbReference type="InterPro" id="IPR013839">
    <property type="entry name" value="DNAligase_adenylation"/>
</dbReference>
<feature type="active site" description="N6-AMP-lysine intermediate" evidence="15">
    <location>
        <position position="117"/>
    </location>
</feature>
<keyword evidence="12 15" id="KW-0464">Manganese</keyword>
<evidence type="ECO:0000256" key="7">
    <source>
        <dbReference type="ARBA" id="ARBA00022763"/>
    </source>
</evidence>
<dbReference type="KEGG" id="wdi:H9L19_07070"/>